<evidence type="ECO:0000259" key="7">
    <source>
        <dbReference type="Pfam" id="PF04617"/>
    </source>
</evidence>
<feature type="compositionally biased region" description="Gly residues" evidence="6">
    <location>
        <begin position="33"/>
        <end position="46"/>
    </location>
</feature>
<dbReference type="GO" id="GO:0006357">
    <property type="term" value="P:regulation of transcription by RNA polymerase II"/>
    <property type="evidence" value="ECO:0007669"/>
    <property type="project" value="TreeGrafter"/>
</dbReference>
<dbReference type="GO" id="GO:0003700">
    <property type="term" value="F:DNA-binding transcription factor activity"/>
    <property type="evidence" value="ECO:0007669"/>
    <property type="project" value="TreeGrafter"/>
</dbReference>
<dbReference type="InterPro" id="IPR017112">
    <property type="entry name" value="HXA9/HXB9/HXC9"/>
</dbReference>
<dbReference type="AlphaFoldDB" id="A0AAV2KPP0"/>
<keyword evidence="5" id="KW-0804">Transcription</keyword>
<evidence type="ECO:0000256" key="5">
    <source>
        <dbReference type="ARBA" id="ARBA00023163"/>
    </source>
</evidence>
<dbReference type="Proteomes" id="UP001497482">
    <property type="component" value="Chromosome 18"/>
</dbReference>
<dbReference type="InterPro" id="IPR006711">
    <property type="entry name" value="Hox9_activation_N"/>
</dbReference>
<feature type="domain" description="Hox9 N-terminal activation" evidence="7">
    <location>
        <begin position="1"/>
        <end position="140"/>
    </location>
</feature>
<evidence type="ECO:0000256" key="2">
    <source>
        <dbReference type="ARBA" id="ARBA00004123"/>
    </source>
</evidence>
<dbReference type="Pfam" id="PF04617">
    <property type="entry name" value="Hox9_act"/>
    <property type="match status" value="1"/>
</dbReference>
<gene>
    <name evidence="8" type="ORF">KC01_LOCUS18983</name>
</gene>
<protein>
    <recommendedName>
        <fullName evidence="7">Hox9 N-terminal activation domain-containing protein</fullName>
    </recommendedName>
</protein>
<dbReference type="GO" id="GO:0009952">
    <property type="term" value="P:anterior/posterior pattern specification"/>
    <property type="evidence" value="ECO:0007669"/>
    <property type="project" value="TreeGrafter"/>
</dbReference>
<evidence type="ECO:0000256" key="4">
    <source>
        <dbReference type="ARBA" id="ARBA00023015"/>
    </source>
</evidence>
<keyword evidence="9" id="KW-1185">Reference proteome</keyword>
<keyword evidence="3" id="KW-0217">Developmental protein</keyword>
<feature type="region of interest" description="Disordered" evidence="6">
    <location>
        <begin position="29"/>
        <end position="52"/>
    </location>
</feature>
<comment type="function">
    <text evidence="1">Sequence-specific transcription factor which is part of a developmental regulatory system that provides cells with specific positional identities on the anterior-posterior axis.</text>
</comment>
<dbReference type="GO" id="GO:0009954">
    <property type="term" value="P:proximal/distal pattern formation"/>
    <property type="evidence" value="ECO:0007669"/>
    <property type="project" value="TreeGrafter"/>
</dbReference>
<name>A0AAV2KPP0_KNICA</name>
<accession>A0AAV2KPP0</accession>
<evidence type="ECO:0000313" key="9">
    <source>
        <dbReference type="Proteomes" id="UP001497482"/>
    </source>
</evidence>
<dbReference type="GO" id="GO:0000978">
    <property type="term" value="F:RNA polymerase II cis-regulatory region sequence-specific DNA binding"/>
    <property type="evidence" value="ECO:0007669"/>
    <property type="project" value="TreeGrafter"/>
</dbReference>
<evidence type="ECO:0000256" key="1">
    <source>
        <dbReference type="ARBA" id="ARBA00003263"/>
    </source>
</evidence>
<evidence type="ECO:0000256" key="3">
    <source>
        <dbReference type="ARBA" id="ARBA00022473"/>
    </source>
</evidence>
<keyword evidence="4" id="KW-0805">Transcription regulation</keyword>
<dbReference type="GO" id="GO:0048704">
    <property type="term" value="P:embryonic skeletal system morphogenesis"/>
    <property type="evidence" value="ECO:0007669"/>
    <property type="project" value="TreeGrafter"/>
</dbReference>
<reference evidence="8 9" key="1">
    <citation type="submission" date="2024-04" db="EMBL/GenBank/DDBJ databases">
        <authorList>
            <person name="Waldvogel A.-M."/>
            <person name="Schoenle A."/>
        </authorList>
    </citation>
    <scope>NUCLEOTIDE SEQUENCE [LARGE SCALE GENOMIC DNA]</scope>
</reference>
<organism evidence="8 9">
    <name type="scientific">Knipowitschia caucasica</name>
    <name type="common">Caucasian dwarf goby</name>
    <name type="synonym">Pomatoschistus caucasicus</name>
    <dbReference type="NCBI Taxonomy" id="637954"/>
    <lineage>
        <taxon>Eukaryota</taxon>
        <taxon>Metazoa</taxon>
        <taxon>Chordata</taxon>
        <taxon>Craniata</taxon>
        <taxon>Vertebrata</taxon>
        <taxon>Euteleostomi</taxon>
        <taxon>Actinopterygii</taxon>
        <taxon>Neopterygii</taxon>
        <taxon>Teleostei</taxon>
        <taxon>Neoteleostei</taxon>
        <taxon>Acanthomorphata</taxon>
        <taxon>Gobiaria</taxon>
        <taxon>Gobiiformes</taxon>
        <taxon>Gobioidei</taxon>
        <taxon>Gobiidae</taxon>
        <taxon>Gobiinae</taxon>
        <taxon>Knipowitschia</taxon>
    </lineage>
</organism>
<proteinExistence type="predicted"/>
<dbReference type="PANTHER" id="PTHR45970:SF5">
    <property type="entry name" value="HOMEOBOX PROTEIN HOX-B9"/>
    <property type="match status" value="1"/>
</dbReference>
<evidence type="ECO:0000256" key="6">
    <source>
        <dbReference type="SAM" id="MobiDB-lite"/>
    </source>
</evidence>
<dbReference type="GO" id="GO:0006351">
    <property type="term" value="P:DNA-templated transcription"/>
    <property type="evidence" value="ECO:0007669"/>
    <property type="project" value="InterPro"/>
</dbReference>
<evidence type="ECO:0000313" key="8">
    <source>
        <dbReference type="EMBL" id="CAL1589347.1"/>
    </source>
</evidence>
<dbReference type="PANTHER" id="PTHR45970">
    <property type="entry name" value="AGAP004664-PA"/>
    <property type="match status" value="1"/>
</dbReference>
<dbReference type="EMBL" id="OZ035840">
    <property type="protein sequence ID" value="CAL1589347.1"/>
    <property type="molecule type" value="Genomic_DNA"/>
</dbReference>
<dbReference type="GO" id="GO:0005634">
    <property type="term" value="C:nucleus"/>
    <property type="evidence" value="ECO:0007669"/>
    <property type="project" value="UniProtKB-SubCell"/>
</dbReference>
<sequence>MAASGALSNYYVDSLITASHESENERYASVNASGGGGVSGGSGRHPGIGSDTHALQKTNLSCTDHLLDTYPSCSFQPKPPVFSASWSPFNHHHHHHHHANVYHPYLPSQHAESRYLRSWLDPGLQPHQQQSPQSQVKLEAPTQLLSLGAADKAVFEGPYGDAPVVGAAGAGAEDVCDDMAEEKDALDQSKWKAIRSKAFQSMFVTVHFGIGGDTTVTFEKRGNRKCPNYGQAPVP</sequence>
<comment type="subcellular location">
    <subcellularLocation>
        <location evidence="2">Nucleus</location>
    </subcellularLocation>
</comment>